<evidence type="ECO:0000256" key="2">
    <source>
        <dbReference type="ARBA" id="ARBA00031039"/>
    </source>
</evidence>
<proteinExistence type="predicted"/>
<reference evidence="4 5" key="1">
    <citation type="submission" date="2019-07" db="EMBL/GenBank/DDBJ databases">
        <title>Draft genome assembly of a fouling barnacle, Amphibalanus amphitrite (Darwin, 1854): The first reference genome for Thecostraca.</title>
        <authorList>
            <person name="Kim W."/>
        </authorList>
    </citation>
    <scope>NUCLEOTIDE SEQUENCE [LARGE SCALE GENOMIC DNA]</scope>
    <source>
        <strain evidence="4">SNU_AA5</strain>
        <tissue evidence="4">Soma without cirri and trophi</tissue>
    </source>
</reference>
<dbReference type="Proteomes" id="UP000440578">
    <property type="component" value="Unassembled WGS sequence"/>
</dbReference>
<dbReference type="PANTHER" id="PTHR20835:SF0">
    <property type="entry name" value="E3 UBIQUITIN-PROTEIN LIGASE PPP1R11"/>
    <property type="match status" value="1"/>
</dbReference>
<organism evidence="4 5">
    <name type="scientific">Amphibalanus amphitrite</name>
    <name type="common">Striped barnacle</name>
    <name type="synonym">Balanus amphitrite</name>
    <dbReference type="NCBI Taxonomy" id="1232801"/>
    <lineage>
        <taxon>Eukaryota</taxon>
        <taxon>Metazoa</taxon>
        <taxon>Ecdysozoa</taxon>
        <taxon>Arthropoda</taxon>
        <taxon>Crustacea</taxon>
        <taxon>Multicrustacea</taxon>
        <taxon>Cirripedia</taxon>
        <taxon>Thoracica</taxon>
        <taxon>Thoracicalcarea</taxon>
        <taxon>Balanomorpha</taxon>
        <taxon>Balanoidea</taxon>
        <taxon>Balanidae</taxon>
        <taxon>Amphibalaninae</taxon>
        <taxon>Amphibalanus</taxon>
    </lineage>
</organism>
<dbReference type="OrthoDB" id="307488at2759"/>
<accession>A0A6A4V871</accession>
<dbReference type="InterPro" id="IPR011107">
    <property type="entry name" value="PPI_Ypi1"/>
</dbReference>
<dbReference type="AlphaFoldDB" id="A0A6A4V871"/>
<protein>
    <recommendedName>
        <fullName evidence="1">E3 ubiquitin-protein ligase PPP1R11</fullName>
    </recommendedName>
    <alternativeName>
        <fullName evidence="2">Protein phosphatase 1 regulatory subunit 11</fullName>
    </alternativeName>
</protein>
<evidence type="ECO:0000256" key="1">
    <source>
        <dbReference type="ARBA" id="ARBA00021994"/>
    </source>
</evidence>
<evidence type="ECO:0000313" key="4">
    <source>
        <dbReference type="EMBL" id="KAF0289349.1"/>
    </source>
</evidence>
<dbReference type="EMBL" id="VIIS01002036">
    <property type="protein sequence ID" value="KAF0289349.1"/>
    <property type="molecule type" value="Genomic_DNA"/>
</dbReference>
<feature type="region of interest" description="Disordered" evidence="3">
    <location>
        <begin position="91"/>
        <end position="115"/>
    </location>
</feature>
<keyword evidence="5" id="KW-1185">Reference proteome</keyword>
<gene>
    <name evidence="4" type="primary">ppp1r11</name>
    <name evidence="4" type="ORF">FJT64_012403</name>
</gene>
<name>A0A6A4V871_AMPAM</name>
<dbReference type="PANTHER" id="PTHR20835">
    <property type="entry name" value="E3 UBIQUITIN-PROTEIN LIGASE PPP1R11-RELATED"/>
    <property type="match status" value="1"/>
</dbReference>
<feature type="compositionally biased region" description="Low complexity" evidence="3">
    <location>
        <begin position="1"/>
        <end position="27"/>
    </location>
</feature>
<dbReference type="GO" id="GO:0005634">
    <property type="term" value="C:nucleus"/>
    <property type="evidence" value="ECO:0007669"/>
    <property type="project" value="TreeGrafter"/>
</dbReference>
<dbReference type="Pfam" id="PF07491">
    <property type="entry name" value="PPI_Ypi1"/>
    <property type="match status" value="1"/>
</dbReference>
<dbReference type="GO" id="GO:0008157">
    <property type="term" value="F:protein phosphatase 1 binding"/>
    <property type="evidence" value="ECO:0007669"/>
    <property type="project" value="TreeGrafter"/>
</dbReference>
<evidence type="ECO:0000313" key="5">
    <source>
        <dbReference type="Proteomes" id="UP000440578"/>
    </source>
</evidence>
<evidence type="ECO:0000256" key="3">
    <source>
        <dbReference type="SAM" id="MobiDB-lite"/>
    </source>
</evidence>
<feature type="region of interest" description="Disordered" evidence="3">
    <location>
        <begin position="1"/>
        <end position="32"/>
    </location>
</feature>
<sequence>MSQPAPVEGETVVATETVTVPAEPAETGQPTLHLRLVRPNNPRRVGWQSGTIDNEHMNKKKSKCCCVYRKPKPFGESSSDEEDECKACIGHRQHKQPASSDAGQSSGTPQAQGSG</sequence>
<dbReference type="GO" id="GO:0004865">
    <property type="term" value="F:protein serine/threonine phosphatase inhibitor activity"/>
    <property type="evidence" value="ECO:0007669"/>
    <property type="project" value="InterPro"/>
</dbReference>
<comment type="caution">
    <text evidence="4">The sequence shown here is derived from an EMBL/GenBank/DDBJ whole genome shotgun (WGS) entry which is preliminary data.</text>
</comment>
<feature type="compositionally biased region" description="Polar residues" evidence="3">
    <location>
        <begin position="96"/>
        <end position="115"/>
    </location>
</feature>